<dbReference type="Proteomes" id="UP000014568">
    <property type="component" value="Unassembled WGS sequence"/>
</dbReference>
<dbReference type="PANTHER" id="PTHR43133">
    <property type="entry name" value="RNA POLYMERASE ECF-TYPE SIGMA FACTO"/>
    <property type="match status" value="1"/>
</dbReference>
<accession>S3N404</accession>
<dbReference type="NCBIfam" id="TIGR02937">
    <property type="entry name" value="sigma70-ECF"/>
    <property type="match status" value="1"/>
</dbReference>
<gene>
    <name evidence="7" type="ORF">F945_01468</name>
</gene>
<feature type="domain" description="RNA polymerase sigma-70 region 2" evidence="5">
    <location>
        <begin position="15"/>
        <end position="79"/>
    </location>
</feature>
<evidence type="ECO:0000313" key="7">
    <source>
        <dbReference type="EMBL" id="EPF74700.1"/>
    </source>
</evidence>
<comment type="similarity">
    <text evidence="1">Belongs to the sigma-70 factor family. ECF subfamily.</text>
</comment>
<dbReference type="Gene3D" id="1.10.1740.10">
    <property type="match status" value="1"/>
</dbReference>
<dbReference type="EMBL" id="ATGI01000017">
    <property type="protein sequence ID" value="EPF74700.1"/>
    <property type="molecule type" value="Genomic_DNA"/>
</dbReference>
<dbReference type="HOGENOM" id="CLU_047691_12_1_6"/>
<dbReference type="PATRIC" id="fig|421052.3.peg.1427"/>
<comment type="caution">
    <text evidence="7">The sequence shown here is derived from an EMBL/GenBank/DDBJ whole genome shotgun (WGS) entry which is preliminary data.</text>
</comment>
<dbReference type="SUPFAM" id="SSF88659">
    <property type="entry name" value="Sigma3 and sigma4 domains of RNA polymerase sigma factors"/>
    <property type="match status" value="1"/>
</dbReference>
<feature type="domain" description="RNA polymerase sigma factor 70 region 4 type 2" evidence="6">
    <location>
        <begin position="113"/>
        <end position="153"/>
    </location>
</feature>
<evidence type="ECO:0000256" key="1">
    <source>
        <dbReference type="ARBA" id="ARBA00010641"/>
    </source>
</evidence>
<dbReference type="Pfam" id="PF04542">
    <property type="entry name" value="Sigma70_r2"/>
    <property type="match status" value="1"/>
</dbReference>
<reference evidence="7 8" key="1">
    <citation type="submission" date="2013-06" db="EMBL/GenBank/DDBJ databases">
        <title>The Genome Sequence of Acinetobacter rudis CIP 110305.</title>
        <authorList>
            <consortium name="The Broad Institute Genome Sequencing Platform"/>
            <consortium name="The Broad Institute Genome Sequencing Center for Infectious Disease"/>
            <person name="Cerqueira G."/>
            <person name="Feldgarden M."/>
            <person name="Courvalin P."/>
            <person name="Perichon B."/>
            <person name="Grillot-Courvalin C."/>
            <person name="Clermont D."/>
            <person name="Rocha E."/>
            <person name="Yoon E.-J."/>
            <person name="Nemec A."/>
            <person name="Young S.K."/>
            <person name="Zeng Q."/>
            <person name="Gargeya S."/>
            <person name="Fitzgerald M."/>
            <person name="Abouelleil A."/>
            <person name="Alvarado L."/>
            <person name="Berlin A.M."/>
            <person name="Chapman S.B."/>
            <person name="Dewar J."/>
            <person name="Goldberg J."/>
            <person name="Griggs A."/>
            <person name="Gujja S."/>
            <person name="Hansen M."/>
            <person name="Howarth C."/>
            <person name="Imamovic A."/>
            <person name="Larimer J."/>
            <person name="McCowan C."/>
            <person name="Murphy C."/>
            <person name="Pearson M."/>
            <person name="Priest M."/>
            <person name="Roberts A."/>
            <person name="Saif S."/>
            <person name="Shea T."/>
            <person name="Sykes S."/>
            <person name="Wortman J."/>
            <person name="Nusbaum C."/>
            <person name="Birren B."/>
        </authorList>
    </citation>
    <scope>NUCLEOTIDE SEQUENCE [LARGE SCALE GENOMIC DNA]</scope>
    <source>
        <strain evidence="7 8">CIP 110305</strain>
    </source>
</reference>
<sequence>MILILFKMSDLISNLYRQHHSWLYQWLKRRLNHSEDAADLAHDTFIRVLKRQDQLHFEQPRAILTTIAKGILINWYQRKSIERAYLEELAIRPEYDEITPEQKICAIESLCLINQLLNQLPERQQQVFIWSQLEGLTQQEIAIRLNVSTRTVMRDSVSVLAQCLAVMD</sequence>
<dbReference type="GO" id="GO:0016987">
    <property type="term" value="F:sigma factor activity"/>
    <property type="evidence" value="ECO:0007669"/>
    <property type="project" value="UniProtKB-KW"/>
</dbReference>
<evidence type="ECO:0000256" key="3">
    <source>
        <dbReference type="ARBA" id="ARBA00023082"/>
    </source>
</evidence>
<keyword evidence="4" id="KW-0804">Transcription</keyword>
<dbReference type="AlphaFoldDB" id="S3N404"/>
<dbReference type="Gene3D" id="1.10.10.10">
    <property type="entry name" value="Winged helix-like DNA-binding domain superfamily/Winged helix DNA-binding domain"/>
    <property type="match status" value="1"/>
</dbReference>
<organism evidence="7 8">
    <name type="scientific">Acinetobacter rudis CIP 110305</name>
    <dbReference type="NCBI Taxonomy" id="421052"/>
    <lineage>
        <taxon>Bacteria</taxon>
        <taxon>Pseudomonadati</taxon>
        <taxon>Pseudomonadota</taxon>
        <taxon>Gammaproteobacteria</taxon>
        <taxon>Moraxellales</taxon>
        <taxon>Moraxellaceae</taxon>
        <taxon>Acinetobacter</taxon>
    </lineage>
</organism>
<dbReference type="eggNOG" id="COG1595">
    <property type="taxonomic scope" value="Bacteria"/>
</dbReference>
<keyword evidence="2" id="KW-0805">Transcription regulation</keyword>
<dbReference type="InterPro" id="IPR013325">
    <property type="entry name" value="RNA_pol_sigma_r2"/>
</dbReference>
<dbReference type="InterPro" id="IPR036388">
    <property type="entry name" value="WH-like_DNA-bd_sf"/>
</dbReference>
<dbReference type="InterPro" id="IPR007627">
    <property type="entry name" value="RNA_pol_sigma70_r2"/>
</dbReference>
<dbReference type="InterPro" id="IPR014284">
    <property type="entry name" value="RNA_pol_sigma-70_dom"/>
</dbReference>
<dbReference type="GO" id="GO:0006352">
    <property type="term" value="P:DNA-templated transcription initiation"/>
    <property type="evidence" value="ECO:0007669"/>
    <property type="project" value="InterPro"/>
</dbReference>
<evidence type="ECO:0000256" key="4">
    <source>
        <dbReference type="ARBA" id="ARBA00023163"/>
    </source>
</evidence>
<dbReference type="InterPro" id="IPR013249">
    <property type="entry name" value="RNA_pol_sigma70_r4_t2"/>
</dbReference>
<protein>
    <submittedName>
        <fullName evidence="7">RNA polymerase sigma-70 factor, ECF subfamily</fullName>
    </submittedName>
</protein>
<evidence type="ECO:0000256" key="2">
    <source>
        <dbReference type="ARBA" id="ARBA00023015"/>
    </source>
</evidence>
<keyword evidence="3" id="KW-0731">Sigma factor</keyword>
<evidence type="ECO:0000259" key="6">
    <source>
        <dbReference type="Pfam" id="PF08281"/>
    </source>
</evidence>
<dbReference type="InterPro" id="IPR039425">
    <property type="entry name" value="RNA_pol_sigma-70-like"/>
</dbReference>
<dbReference type="Pfam" id="PF08281">
    <property type="entry name" value="Sigma70_r4_2"/>
    <property type="match status" value="1"/>
</dbReference>
<dbReference type="GO" id="GO:0003677">
    <property type="term" value="F:DNA binding"/>
    <property type="evidence" value="ECO:0007669"/>
    <property type="project" value="InterPro"/>
</dbReference>
<evidence type="ECO:0000313" key="8">
    <source>
        <dbReference type="Proteomes" id="UP000014568"/>
    </source>
</evidence>
<name>S3N404_9GAMM</name>
<proteinExistence type="inferred from homology"/>
<dbReference type="CDD" id="cd06171">
    <property type="entry name" value="Sigma70_r4"/>
    <property type="match status" value="1"/>
</dbReference>
<evidence type="ECO:0000259" key="5">
    <source>
        <dbReference type="Pfam" id="PF04542"/>
    </source>
</evidence>
<keyword evidence="8" id="KW-1185">Reference proteome</keyword>
<dbReference type="SUPFAM" id="SSF88946">
    <property type="entry name" value="Sigma2 domain of RNA polymerase sigma factors"/>
    <property type="match status" value="1"/>
</dbReference>
<dbReference type="PANTHER" id="PTHR43133:SF63">
    <property type="entry name" value="RNA POLYMERASE SIGMA FACTOR FECI-RELATED"/>
    <property type="match status" value="1"/>
</dbReference>
<dbReference type="InterPro" id="IPR013324">
    <property type="entry name" value="RNA_pol_sigma_r3/r4-like"/>
</dbReference>